<dbReference type="AlphaFoldDB" id="A0A4Y2CRX9"/>
<name>A0A4Y2CRX9_ARAVE</name>
<dbReference type="Proteomes" id="UP000499080">
    <property type="component" value="Unassembled WGS sequence"/>
</dbReference>
<accession>A0A4Y2CRX9</accession>
<proteinExistence type="predicted"/>
<sequence>MKQKTELHPPRLDIRAIEELSLQELGYCLLSTLYCVLGTNGHHWPHTGLFRRRNVSSSKRGNSTHTINVPTYRSENPLAYLSVSHPRTRVAPRWNLL</sequence>
<dbReference type="EMBL" id="BGPR01000238">
    <property type="protein sequence ID" value="GBM07133.1"/>
    <property type="molecule type" value="Genomic_DNA"/>
</dbReference>
<organism evidence="1 2">
    <name type="scientific">Araneus ventricosus</name>
    <name type="common">Orbweaver spider</name>
    <name type="synonym">Epeira ventricosa</name>
    <dbReference type="NCBI Taxonomy" id="182803"/>
    <lineage>
        <taxon>Eukaryota</taxon>
        <taxon>Metazoa</taxon>
        <taxon>Ecdysozoa</taxon>
        <taxon>Arthropoda</taxon>
        <taxon>Chelicerata</taxon>
        <taxon>Arachnida</taxon>
        <taxon>Araneae</taxon>
        <taxon>Araneomorphae</taxon>
        <taxon>Entelegynae</taxon>
        <taxon>Araneoidea</taxon>
        <taxon>Araneidae</taxon>
        <taxon>Araneus</taxon>
    </lineage>
</organism>
<evidence type="ECO:0000313" key="2">
    <source>
        <dbReference type="Proteomes" id="UP000499080"/>
    </source>
</evidence>
<comment type="caution">
    <text evidence="1">The sequence shown here is derived from an EMBL/GenBank/DDBJ whole genome shotgun (WGS) entry which is preliminary data.</text>
</comment>
<reference evidence="1 2" key="1">
    <citation type="journal article" date="2019" name="Sci. Rep.">
        <title>Orb-weaving spider Araneus ventricosus genome elucidates the spidroin gene catalogue.</title>
        <authorList>
            <person name="Kono N."/>
            <person name="Nakamura H."/>
            <person name="Ohtoshi R."/>
            <person name="Moran D.A.P."/>
            <person name="Shinohara A."/>
            <person name="Yoshida Y."/>
            <person name="Fujiwara M."/>
            <person name="Mori M."/>
            <person name="Tomita M."/>
            <person name="Arakawa K."/>
        </authorList>
    </citation>
    <scope>NUCLEOTIDE SEQUENCE [LARGE SCALE GENOMIC DNA]</scope>
</reference>
<protein>
    <submittedName>
        <fullName evidence="1">Uncharacterized protein</fullName>
    </submittedName>
</protein>
<keyword evidence="2" id="KW-1185">Reference proteome</keyword>
<gene>
    <name evidence="1" type="ORF">AVEN_177093_1</name>
</gene>
<evidence type="ECO:0000313" key="1">
    <source>
        <dbReference type="EMBL" id="GBM07133.1"/>
    </source>
</evidence>